<accession>A0A127M3E7</accession>
<dbReference type="PANTHER" id="PTHR37477:SF1">
    <property type="entry name" value="COBALT-PRECORRIN-5A HYDROLASE"/>
    <property type="match status" value="1"/>
</dbReference>
<dbReference type="SUPFAM" id="SSF159664">
    <property type="entry name" value="CobE/GbiG C-terminal domain-like"/>
    <property type="match status" value="1"/>
</dbReference>
<dbReference type="PANTHER" id="PTHR37477">
    <property type="entry name" value="COBALT-PRECORRIN-5A HYDROLASE"/>
    <property type="match status" value="1"/>
</dbReference>
<reference evidence="3 4" key="1">
    <citation type="submission" date="2015-12" db="EMBL/GenBank/DDBJ databases">
        <authorList>
            <person name="Shamseldin A."/>
            <person name="Moawad H."/>
            <person name="Abd El-Rahim W.M."/>
            <person name="Sadowsky M.J."/>
        </authorList>
    </citation>
    <scope>NUCLEOTIDE SEQUENCE [LARGE SCALE GENOMIC DNA]</scope>
    <source>
        <strain evidence="3 4">SM2</strain>
    </source>
</reference>
<dbReference type="Gene3D" id="3.40.50.11220">
    <property type="match status" value="1"/>
</dbReference>
<sequence>MIRIFALTPTGKCLGEHLLSRIPLSVLSYRPDNFASTVQQAFLRGERLILICATGIAVRCLAPVLVSKHQDPAVLVLDEQGEFVIPLLSGHEGGANDWGFDVAQLLGAQFVQTTAKPYLKPVYTVGMGCERHCPEDVLAELLASCLQQAGLSMVDIHSLNSIDIKADEMGLISLAAKHRLAFQTWSVPQLTTVEGLLSQRSDYVFATVGVYGVAESAALYAAQDYAGDSPELLLSKQKNAKATCAIARAYPKLNSIEAQKGH</sequence>
<dbReference type="AlphaFoldDB" id="A0A127M3E7"/>
<evidence type="ECO:0000259" key="1">
    <source>
        <dbReference type="Pfam" id="PF01890"/>
    </source>
</evidence>
<gene>
    <name evidence="3" type="ORF">AZF00_05445</name>
</gene>
<dbReference type="RefSeq" id="WP_008246583.1">
    <property type="nucleotide sequence ID" value="NZ_CP014544.1"/>
</dbReference>
<name>A0A127M3E7_9GAMM</name>
<dbReference type="EMBL" id="CP014544">
    <property type="protein sequence ID" value="AMO67775.1"/>
    <property type="molecule type" value="Genomic_DNA"/>
</dbReference>
<dbReference type="SUPFAM" id="SSF159672">
    <property type="entry name" value="CbiG N-terminal domain-like"/>
    <property type="match status" value="1"/>
</dbReference>
<evidence type="ECO:0000313" key="4">
    <source>
        <dbReference type="Proteomes" id="UP000074119"/>
    </source>
</evidence>
<dbReference type="KEGG" id="zal:AZF00_05445"/>
<dbReference type="InterPro" id="IPR021744">
    <property type="entry name" value="CbiG_N"/>
</dbReference>
<evidence type="ECO:0000259" key="2">
    <source>
        <dbReference type="Pfam" id="PF11760"/>
    </source>
</evidence>
<dbReference type="InterPro" id="IPR036518">
    <property type="entry name" value="CobE/GbiG_C_sf"/>
</dbReference>
<dbReference type="Proteomes" id="UP000074119">
    <property type="component" value="Chromosome"/>
</dbReference>
<proteinExistence type="predicted"/>
<dbReference type="Pfam" id="PF11760">
    <property type="entry name" value="CbiG_N"/>
    <property type="match status" value="1"/>
</dbReference>
<feature type="domain" description="CobE/GbiG C-terminal" evidence="1">
    <location>
        <begin position="124"/>
        <end position="247"/>
    </location>
</feature>
<dbReference type="STRING" id="1470434.AZF00_05445"/>
<dbReference type="Gene3D" id="3.30.420.180">
    <property type="entry name" value="CobE/GbiG C-terminal domain"/>
    <property type="match status" value="1"/>
</dbReference>
<dbReference type="GO" id="GO:0009236">
    <property type="term" value="P:cobalamin biosynthetic process"/>
    <property type="evidence" value="ECO:0007669"/>
    <property type="project" value="InterPro"/>
</dbReference>
<evidence type="ECO:0000313" key="3">
    <source>
        <dbReference type="EMBL" id="AMO67775.1"/>
    </source>
</evidence>
<dbReference type="InterPro" id="IPR002750">
    <property type="entry name" value="CobE/GbiG_C"/>
</dbReference>
<dbReference type="InterPro" id="IPR038029">
    <property type="entry name" value="GbiG_N_sf"/>
</dbReference>
<dbReference type="InterPro" id="IPR052553">
    <property type="entry name" value="CbiG_hydrolase"/>
</dbReference>
<organism evidence="3 4">
    <name type="scientific">Zhongshania aliphaticivorans</name>
    <dbReference type="NCBI Taxonomy" id="1470434"/>
    <lineage>
        <taxon>Bacteria</taxon>
        <taxon>Pseudomonadati</taxon>
        <taxon>Pseudomonadota</taxon>
        <taxon>Gammaproteobacteria</taxon>
        <taxon>Cellvibrionales</taxon>
        <taxon>Spongiibacteraceae</taxon>
        <taxon>Zhongshania</taxon>
    </lineage>
</organism>
<protein>
    <submittedName>
        <fullName evidence="3">Cobalamin biosynthesis protein CbiG</fullName>
    </submittedName>
</protein>
<feature type="domain" description="Cobalamin synthesis G N-terminal" evidence="2">
    <location>
        <begin position="37"/>
        <end position="115"/>
    </location>
</feature>
<dbReference type="Pfam" id="PF01890">
    <property type="entry name" value="CbiG_C"/>
    <property type="match status" value="1"/>
</dbReference>